<evidence type="ECO:0000313" key="3">
    <source>
        <dbReference type="EMBL" id="CAD8404160.1"/>
    </source>
</evidence>
<organism evidence="3">
    <name type="scientific">Proboscia inermis</name>
    <dbReference type="NCBI Taxonomy" id="420281"/>
    <lineage>
        <taxon>Eukaryota</taxon>
        <taxon>Sar</taxon>
        <taxon>Stramenopiles</taxon>
        <taxon>Ochrophyta</taxon>
        <taxon>Bacillariophyta</taxon>
        <taxon>Coscinodiscophyceae</taxon>
        <taxon>Rhizosoleniophycidae</taxon>
        <taxon>Rhizosoleniales</taxon>
        <taxon>Rhizosoleniaceae</taxon>
        <taxon>Proboscia</taxon>
    </lineage>
</organism>
<sequence length="296" mass="34182">MIKQLKAFYDEHGHADVPGKSQVNTPLSRWAEKQRNEHSLLIQGSDSSLTEERKDQLEEIGFKFLGWDHYYRLLCAYKDKYGTTDVSILGEVDKEEFGGLAGWVDSVREKREENGPFSKKSPAKTSSSKSLNLSFQRTLWLKKIGFRWHPWKKYYEELAAFVKKKGHFDVPKSNRELVLWIGEQREMHENSENFVEKGIASPLTGDHVMMLEDIDFRWKEEPKDEKEEVIVESKRTTPSRDAKRKNATPNIDSVKSAKITSPKGSKKTPKKIKVEIDESDKGKNKTPLKKHKCAQV</sequence>
<feature type="domain" description="Helicase-associated" evidence="2">
    <location>
        <begin position="150"/>
        <end position="216"/>
    </location>
</feature>
<accession>A0A7S0BW19</accession>
<gene>
    <name evidence="3" type="ORF">PINE0816_LOCUS260</name>
</gene>
<feature type="compositionally biased region" description="Basic residues" evidence="1">
    <location>
        <begin position="284"/>
        <end position="296"/>
    </location>
</feature>
<feature type="compositionally biased region" description="Basic and acidic residues" evidence="1">
    <location>
        <begin position="272"/>
        <end position="283"/>
    </location>
</feature>
<reference evidence="3" key="1">
    <citation type="submission" date="2021-01" db="EMBL/GenBank/DDBJ databases">
        <authorList>
            <person name="Corre E."/>
            <person name="Pelletier E."/>
            <person name="Niang G."/>
            <person name="Scheremetjew M."/>
            <person name="Finn R."/>
            <person name="Kale V."/>
            <person name="Holt S."/>
            <person name="Cochrane G."/>
            <person name="Meng A."/>
            <person name="Brown T."/>
            <person name="Cohen L."/>
        </authorList>
    </citation>
    <scope>NUCLEOTIDE SEQUENCE</scope>
    <source>
        <strain evidence="3">CCAP1064/1</strain>
    </source>
</reference>
<feature type="compositionally biased region" description="Basic and acidic residues" evidence="1">
    <location>
        <begin position="227"/>
        <end position="241"/>
    </location>
</feature>
<proteinExistence type="predicted"/>
<protein>
    <recommendedName>
        <fullName evidence="2">Helicase-associated domain-containing protein</fullName>
    </recommendedName>
</protein>
<dbReference type="InterPro" id="IPR005114">
    <property type="entry name" value="Helicase_assoc"/>
</dbReference>
<dbReference type="AlphaFoldDB" id="A0A7S0BW19"/>
<dbReference type="PANTHER" id="PTHR33418">
    <property type="entry name" value="HELICASE-ASSOCIATED"/>
    <property type="match status" value="1"/>
</dbReference>
<dbReference type="Gene3D" id="6.10.140.530">
    <property type="match status" value="2"/>
</dbReference>
<evidence type="ECO:0000259" key="2">
    <source>
        <dbReference type="Pfam" id="PF03457"/>
    </source>
</evidence>
<feature type="domain" description="Helicase-associated" evidence="2">
    <location>
        <begin position="1"/>
        <end position="62"/>
    </location>
</feature>
<dbReference type="Pfam" id="PF03457">
    <property type="entry name" value="HA"/>
    <property type="match status" value="2"/>
</dbReference>
<dbReference type="EMBL" id="HBEL01000586">
    <property type="protein sequence ID" value="CAD8404160.1"/>
    <property type="molecule type" value="Transcribed_RNA"/>
</dbReference>
<feature type="region of interest" description="Disordered" evidence="1">
    <location>
        <begin position="227"/>
        <end position="296"/>
    </location>
</feature>
<name>A0A7S0BW19_9STRA</name>
<evidence type="ECO:0000256" key="1">
    <source>
        <dbReference type="SAM" id="MobiDB-lite"/>
    </source>
</evidence>
<dbReference type="PANTHER" id="PTHR33418:SF1">
    <property type="entry name" value="HELICASE-ASSOCIATED DOMAIN-CONTAINING PROTEIN"/>
    <property type="match status" value="1"/>
</dbReference>